<feature type="region of interest" description="Disordered" evidence="1">
    <location>
        <begin position="535"/>
        <end position="579"/>
    </location>
</feature>
<evidence type="ECO:0000313" key="2">
    <source>
        <dbReference type="EMBL" id="GJE91230.1"/>
    </source>
</evidence>
<feature type="compositionally biased region" description="Basic residues" evidence="1">
    <location>
        <begin position="355"/>
        <end position="368"/>
    </location>
</feature>
<feature type="region of interest" description="Disordered" evidence="1">
    <location>
        <begin position="66"/>
        <end position="95"/>
    </location>
</feature>
<feature type="region of interest" description="Disordered" evidence="1">
    <location>
        <begin position="347"/>
        <end position="372"/>
    </location>
</feature>
<sequence length="831" mass="88899">MLVDFWRLSAVLLATGWGFVGNMIHFRTVTFFSTALDCATISSFPQWLHCKGTEIIVRMANTVHSPRSTSTPADSFANRRARRARTGARPAPTQSMVPSWQAHLGVNVSAVDLATQCGLSHPLQLSFVSPHALHLGLEASVSDLNTQCQLPHSLQRPLCSPPVVHLRTKAPVVDLATQSPLLHALQHPVCSPWAVQDDVASPTAYSVPYASPQVVLYYASMWTMAALPTLSVSSKVLLLDAGAAPQVPGLPMPSLKELAFMLVILVCFLITLAQLFPSNGQHSTRSASSKSMKRKSGNWKPQPAVVSSTRYSAPSQPVLESDVDEPQSADVRLPAIAVAAYPVRSADATPTQMTKSKKRREQTKRQNAKKVAESLTSTLPIITVAAADEQHTALSPVVDAANTPALVLPAVETTGTGPSSDFSQGIEASSVASVDEWFEAAASASDELEPTAKPAVTTVAVPAASSVTTSEVTASVSEPTSLEERIPDPSLPVESNPAAEPTTSEHAILEPEAPTEPDVPSVAAHAEELQPADTDTAIPAPAPAPAAADATTSEPVPSPSVPESTTPPEELSPELGLPVETNSTAVSVAHATLESEPRTHAVDNAQCIEAQWTQVDRKPRTKPAKVKVKAEKRPRQSKKRPAAKSRLQPTPLVQFAKPVEFPKSLIHVPTKSVNFAPPTLGSGENSSLRQEQKFNSKFVVPSTGPWRAPQRADGSTKRWYHKPQHYPYLGEDAAPTMRLEPVPPIEAPDRARFEPAATVIGSPRLADRPLQRPAPPSRRERKLVDERKTVNELAVMAICDAEGVPYEPFTPPKPEKPAKPAGQAGRTTRAA</sequence>
<feature type="region of interest" description="Disordered" evidence="1">
    <location>
        <begin position="762"/>
        <end position="787"/>
    </location>
</feature>
<reference evidence="2 3" key="1">
    <citation type="submission" date="2021-08" db="EMBL/GenBank/DDBJ databases">
        <title>Draft Genome Sequence of Phanerochaete sordida strain YK-624.</title>
        <authorList>
            <person name="Mori T."/>
            <person name="Dohra H."/>
            <person name="Suzuki T."/>
            <person name="Kawagishi H."/>
            <person name="Hirai H."/>
        </authorList>
    </citation>
    <scope>NUCLEOTIDE SEQUENCE [LARGE SCALE GENOMIC DNA]</scope>
    <source>
        <strain evidence="2 3">YK-624</strain>
    </source>
</reference>
<dbReference type="Proteomes" id="UP000703269">
    <property type="component" value="Unassembled WGS sequence"/>
</dbReference>
<feature type="compositionally biased region" description="Low complexity" evidence="1">
    <location>
        <begin position="462"/>
        <end position="480"/>
    </location>
</feature>
<protein>
    <submittedName>
        <fullName evidence="2">Uncharacterized protein</fullName>
    </submittedName>
</protein>
<organism evidence="2 3">
    <name type="scientific">Phanerochaete sordida</name>
    <dbReference type="NCBI Taxonomy" id="48140"/>
    <lineage>
        <taxon>Eukaryota</taxon>
        <taxon>Fungi</taxon>
        <taxon>Dikarya</taxon>
        <taxon>Basidiomycota</taxon>
        <taxon>Agaricomycotina</taxon>
        <taxon>Agaricomycetes</taxon>
        <taxon>Polyporales</taxon>
        <taxon>Phanerochaetaceae</taxon>
        <taxon>Phanerochaete</taxon>
    </lineage>
</organism>
<feature type="region of interest" description="Disordered" evidence="1">
    <location>
        <begin position="804"/>
        <end position="831"/>
    </location>
</feature>
<evidence type="ECO:0000313" key="3">
    <source>
        <dbReference type="Proteomes" id="UP000703269"/>
    </source>
</evidence>
<comment type="caution">
    <text evidence="2">The sequence shown here is derived from an EMBL/GenBank/DDBJ whole genome shotgun (WGS) entry which is preliminary data.</text>
</comment>
<keyword evidence="3" id="KW-1185">Reference proteome</keyword>
<dbReference type="AlphaFoldDB" id="A0A9P3GC92"/>
<proteinExistence type="predicted"/>
<feature type="region of interest" description="Disordered" evidence="1">
    <location>
        <begin position="462"/>
        <end position="504"/>
    </location>
</feature>
<dbReference type="EMBL" id="BPQB01000020">
    <property type="protein sequence ID" value="GJE91230.1"/>
    <property type="molecule type" value="Genomic_DNA"/>
</dbReference>
<gene>
    <name evidence="2" type="ORF">PsYK624_073790</name>
</gene>
<feature type="region of interest" description="Disordered" evidence="1">
    <location>
        <begin position="614"/>
        <end position="647"/>
    </location>
</feature>
<feature type="region of interest" description="Disordered" evidence="1">
    <location>
        <begin position="279"/>
        <end position="326"/>
    </location>
</feature>
<evidence type="ECO:0000256" key="1">
    <source>
        <dbReference type="SAM" id="MobiDB-lite"/>
    </source>
</evidence>
<name>A0A9P3GC92_9APHY</name>
<feature type="compositionally biased region" description="Polar residues" evidence="1">
    <location>
        <begin position="305"/>
        <end position="315"/>
    </location>
</feature>
<accession>A0A9P3GC92</accession>